<accession>A0AAD5M0S3</accession>
<comment type="caution">
    <text evidence="1">The sequence shown here is derived from an EMBL/GenBank/DDBJ whole genome shotgun (WGS) entry which is preliminary data.</text>
</comment>
<reference evidence="1" key="1">
    <citation type="submission" date="2021-06" db="EMBL/GenBank/DDBJ databases">
        <title>Parelaphostrongylus tenuis whole genome reference sequence.</title>
        <authorList>
            <person name="Garwood T.J."/>
            <person name="Larsen P.A."/>
            <person name="Fountain-Jones N.M."/>
            <person name="Garbe J.R."/>
            <person name="Macchietto M.G."/>
            <person name="Kania S.A."/>
            <person name="Gerhold R.W."/>
            <person name="Richards J.E."/>
            <person name="Wolf T.M."/>
        </authorList>
    </citation>
    <scope>NUCLEOTIDE SEQUENCE</scope>
    <source>
        <strain evidence="1">MNPRO001-30</strain>
        <tissue evidence="1">Meninges</tissue>
    </source>
</reference>
<dbReference type="EMBL" id="JAHQIW010000605">
    <property type="protein sequence ID" value="KAJ1349070.1"/>
    <property type="molecule type" value="Genomic_DNA"/>
</dbReference>
<dbReference type="Proteomes" id="UP001196413">
    <property type="component" value="Unassembled WGS sequence"/>
</dbReference>
<organism evidence="1 2">
    <name type="scientific">Parelaphostrongylus tenuis</name>
    <name type="common">Meningeal worm</name>
    <dbReference type="NCBI Taxonomy" id="148309"/>
    <lineage>
        <taxon>Eukaryota</taxon>
        <taxon>Metazoa</taxon>
        <taxon>Ecdysozoa</taxon>
        <taxon>Nematoda</taxon>
        <taxon>Chromadorea</taxon>
        <taxon>Rhabditida</taxon>
        <taxon>Rhabditina</taxon>
        <taxon>Rhabditomorpha</taxon>
        <taxon>Strongyloidea</taxon>
        <taxon>Metastrongylidae</taxon>
        <taxon>Parelaphostrongylus</taxon>
    </lineage>
</organism>
<protein>
    <submittedName>
        <fullName evidence="1">Uncharacterized protein</fullName>
    </submittedName>
</protein>
<sequence>MIKLFTISPTPKIIQKTHCQVQRNPERSMSEMARTNSWTRQCIWGKRGIYLKIGSCDRFLETKNRVQKDKMHD</sequence>
<proteinExistence type="predicted"/>
<evidence type="ECO:0000313" key="1">
    <source>
        <dbReference type="EMBL" id="KAJ1349070.1"/>
    </source>
</evidence>
<evidence type="ECO:0000313" key="2">
    <source>
        <dbReference type="Proteomes" id="UP001196413"/>
    </source>
</evidence>
<keyword evidence="2" id="KW-1185">Reference proteome</keyword>
<dbReference type="AlphaFoldDB" id="A0AAD5M0S3"/>
<gene>
    <name evidence="1" type="ORF">KIN20_004514</name>
</gene>
<name>A0AAD5M0S3_PARTN</name>